<dbReference type="EMBL" id="CAMXCT020002143">
    <property type="protein sequence ID" value="CAL1149364.1"/>
    <property type="molecule type" value="Genomic_DNA"/>
</dbReference>
<evidence type="ECO:0000313" key="2">
    <source>
        <dbReference type="EMBL" id="CAI3995989.1"/>
    </source>
</evidence>
<dbReference type="PROSITE" id="PS50280">
    <property type="entry name" value="SET"/>
    <property type="match status" value="1"/>
</dbReference>
<organism evidence="2">
    <name type="scientific">Cladocopium goreaui</name>
    <dbReference type="NCBI Taxonomy" id="2562237"/>
    <lineage>
        <taxon>Eukaryota</taxon>
        <taxon>Sar</taxon>
        <taxon>Alveolata</taxon>
        <taxon>Dinophyceae</taxon>
        <taxon>Suessiales</taxon>
        <taxon>Symbiodiniaceae</taxon>
        <taxon>Cladocopium</taxon>
    </lineage>
</organism>
<dbReference type="EMBL" id="CAMXCT030002143">
    <property type="protein sequence ID" value="CAL4783301.1"/>
    <property type="molecule type" value="Genomic_DNA"/>
</dbReference>
<proteinExistence type="predicted"/>
<name>A0A9P1G022_9DINO</name>
<reference evidence="2" key="1">
    <citation type="submission" date="2022-10" db="EMBL/GenBank/DDBJ databases">
        <authorList>
            <person name="Chen Y."/>
            <person name="Dougan E. K."/>
            <person name="Chan C."/>
            <person name="Rhodes N."/>
            <person name="Thang M."/>
        </authorList>
    </citation>
    <scope>NUCLEOTIDE SEQUENCE</scope>
</reference>
<protein>
    <submittedName>
        <fullName evidence="3">SET domain-containing protein 5</fullName>
    </submittedName>
</protein>
<evidence type="ECO:0000313" key="4">
    <source>
        <dbReference type="Proteomes" id="UP001152797"/>
    </source>
</evidence>
<gene>
    <name evidence="2" type="ORF">C1SCF055_LOCUS22504</name>
</gene>
<dbReference type="Proteomes" id="UP001152797">
    <property type="component" value="Unassembled WGS sequence"/>
</dbReference>
<evidence type="ECO:0000313" key="3">
    <source>
        <dbReference type="EMBL" id="CAL4783301.1"/>
    </source>
</evidence>
<dbReference type="SMART" id="SM00317">
    <property type="entry name" value="SET"/>
    <property type="match status" value="1"/>
</dbReference>
<dbReference type="InterPro" id="IPR001214">
    <property type="entry name" value="SET_dom"/>
</dbReference>
<dbReference type="PANTHER" id="PTHR47332:SF4">
    <property type="entry name" value="SET DOMAIN-CONTAINING PROTEIN 5"/>
    <property type="match status" value="1"/>
</dbReference>
<keyword evidence="4" id="KW-1185">Reference proteome</keyword>
<accession>A0A9P1G022</accession>
<feature type="domain" description="SET" evidence="1">
    <location>
        <begin position="106"/>
        <end position="247"/>
    </location>
</feature>
<dbReference type="CDD" id="cd20071">
    <property type="entry name" value="SET_SMYD"/>
    <property type="match status" value="1"/>
</dbReference>
<dbReference type="AlphaFoldDB" id="A0A9P1G022"/>
<dbReference type="Pfam" id="PF00856">
    <property type="entry name" value="SET"/>
    <property type="match status" value="1"/>
</dbReference>
<sequence>MAQRFVSLRSSWHRVRDSSDLNGGGIVKLCSARKLPNELKQLRKQEARAIGGYCLLLPAIAKFMSLSQWTQKICVFCAQRVKTPVAVAEAASKEQDAASVRGRKGKAFEIVEVEGSGLGAVACKDFHPGELVLTEEPLCKFESSDASLRMVERKCANLPDDLRKKVLSLEDSFSFDTKTFRGILETNGMVCESGSDSDPKALFLEVSRFNHSCNANCDYSWRDRQNCMDIYAQTIIRAGEELCIPYIDLREPRQVRQQLLKENWRFRCRCEVCCLKDFSESDRRRLRLGELSALLYSSRTSGRTLRIAKKLLKLYNDEHISAQSYKLEACKFGYRASLDLNDNEIAPRFAQLGLKSAMICHGPEHEETQAPAVWASNGLCASTASIVLSSVLSIFFPLNSIGFLGSLDAHVRSETLFFRTCISLRGFAIF</sequence>
<dbReference type="InterPro" id="IPR053185">
    <property type="entry name" value="SET_domain_protein"/>
</dbReference>
<evidence type="ECO:0000259" key="1">
    <source>
        <dbReference type="PROSITE" id="PS50280"/>
    </source>
</evidence>
<dbReference type="SUPFAM" id="SSF82199">
    <property type="entry name" value="SET domain"/>
    <property type="match status" value="1"/>
</dbReference>
<reference evidence="3 4" key="2">
    <citation type="submission" date="2024-05" db="EMBL/GenBank/DDBJ databases">
        <authorList>
            <person name="Chen Y."/>
            <person name="Shah S."/>
            <person name="Dougan E. K."/>
            <person name="Thang M."/>
            <person name="Chan C."/>
        </authorList>
    </citation>
    <scope>NUCLEOTIDE SEQUENCE [LARGE SCALE GENOMIC DNA]</scope>
</reference>
<dbReference type="InterPro" id="IPR046341">
    <property type="entry name" value="SET_dom_sf"/>
</dbReference>
<dbReference type="PANTHER" id="PTHR47332">
    <property type="entry name" value="SET DOMAIN-CONTAINING PROTEIN 5"/>
    <property type="match status" value="1"/>
</dbReference>
<dbReference type="EMBL" id="CAMXCT010002143">
    <property type="protein sequence ID" value="CAI3995989.1"/>
    <property type="molecule type" value="Genomic_DNA"/>
</dbReference>
<dbReference type="OrthoDB" id="265717at2759"/>
<comment type="caution">
    <text evidence="2">The sequence shown here is derived from an EMBL/GenBank/DDBJ whole genome shotgun (WGS) entry which is preliminary data.</text>
</comment>
<dbReference type="Gene3D" id="2.170.270.10">
    <property type="entry name" value="SET domain"/>
    <property type="match status" value="1"/>
</dbReference>